<dbReference type="EMBL" id="MCOG01000018">
    <property type="protein sequence ID" value="ORY77922.1"/>
    <property type="molecule type" value="Genomic_DNA"/>
</dbReference>
<evidence type="ECO:0000256" key="1">
    <source>
        <dbReference type="SAM" id="Coils"/>
    </source>
</evidence>
<organism evidence="2 3">
    <name type="scientific">Neocallimastix californiae</name>
    <dbReference type="NCBI Taxonomy" id="1754190"/>
    <lineage>
        <taxon>Eukaryota</taxon>
        <taxon>Fungi</taxon>
        <taxon>Fungi incertae sedis</taxon>
        <taxon>Chytridiomycota</taxon>
        <taxon>Chytridiomycota incertae sedis</taxon>
        <taxon>Neocallimastigomycetes</taxon>
        <taxon>Neocallimastigales</taxon>
        <taxon>Neocallimastigaceae</taxon>
        <taxon>Neocallimastix</taxon>
    </lineage>
</organism>
<accession>A0A1Y2F210</accession>
<keyword evidence="3" id="KW-1185">Reference proteome</keyword>
<dbReference type="OrthoDB" id="10606304at2759"/>
<name>A0A1Y2F210_9FUNG</name>
<protein>
    <submittedName>
        <fullName evidence="2">Uncharacterized protein</fullName>
    </submittedName>
</protein>
<keyword evidence="1" id="KW-0175">Coiled coil</keyword>
<reference evidence="2 3" key="1">
    <citation type="submission" date="2016-08" db="EMBL/GenBank/DDBJ databases">
        <title>A Parts List for Fungal Cellulosomes Revealed by Comparative Genomics.</title>
        <authorList>
            <consortium name="DOE Joint Genome Institute"/>
            <person name="Haitjema C.H."/>
            <person name="Gilmore S.P."/>
            <person name="Henske J.K."/>
            <person name="Solomon K.V."/>
            <person name="De Groot R."/>
            <person name="Kuo A."/>
            <person name="Mondo S.J."/>
            <person name="Salamov A.A."/>
            <person name="Labutti K."/>
            <person name="Zhao Z."/>
            <person name="Chiniquy J."/>
            <person name="Barry K."/>
            <person name="Brewer H.M."/>
            <person name="Purvine S.O."/>
            <person name="Wright A.T."/>
            <person name="Boxma B."/>
            <person name="Van Alen T."/>
            <person name="Hackstein J.H."/>
            <person name="Baker S.E."/>
            <person name="Grigoriev I.V."/>
            <person name="O'Malley M.A."/>
        </authorList>
    </citation>
    <scope>NUCLEOTIDE SEQUENCE [LARGE SCALE GENOMIC DNA]</scope>
    <source>
        <strain evidence="2 3">G1</strain>
    </source>
</reference>
<proteinExistence type="predicted"/>
<dbReference type="Proteomes" id="UP000193920">
    <property type="component" value="Unassembled WGS sequence"/>
</dbReference>
<evidence type="ECO:0000313" key="3">
    <source>
        <dbReference type="Proteomes" id="UP000193920"/>
    </source>
</evidence>
<comment type="caution">
    <text evidence="2">The sequence shown here is derived from an EMBL/GenBank/DDBJ whole genome shotgun (WGS) entry which is preliminary data.</text>
</comment>
<sequence>MNIRITEKAIDNFIKKEKQNDKNFIELFPNVDLNKIKEIFKNDNYENSNDDYSNELCSFQDEQEYLEDTDDTDESLILDEKDNDIKYIDILNKENNSEKIEIMEKNEDNDIITLKRSSIDSLNENDRINEKEDIKGNKFLEFLSRNNKTKVNINIIKCSKGETELCSQRDLINPINVQTNITETSKFSIPNLVENSGTNVINNYKNKEEELKINNHDNDDLNKNNIKNEEHEDIVKKLQKLLLKQENEISEIRNINKDNKNVKDKISSVNKNNDKYMSKEDIYNNGKRSNENNKINLFDNNRDNTTLDPDMILFKVKKYGEEMEQMKKELMNNYYLNCKPLHKFSNIKYTNYGQKNVKDENNYESQIEEISLKSDFWKSSNLAISRKELDIKNNEESAEENSNMSDKPFLKVDNYVSWEE</sequence>
<dbReference type="AlphaFoldDB" id="A0A1Y2F210"/>
<feature type="coiled-coil region" evidence="1">
    <location>
        <begin position="204"/>
        <end position="272"/>
    </location>
</feature>
<evidence type="ECO:0000313" key="2">
    <source>
        <dbReference type="EMBL" id="ORY77922.1"/>
    </source>
</evidence>
<gene>
    <name evidence="2" type="ORF">LY90DRAFT_665168</name>
</gene>